<evidence type="ECO:0000256" key="1">
    <source>
        <dbReference type="SAM" id="Phobius"/>
    </source>
</evidence>
<feature type="transmembrane region" description="Helical" evidence="1">
    <location>
        <begin position="12"/>
        <end position="33"/>
    </location>
</feature>
<keyword evidence="1" id="KW-1133">Transmembrane helix</keyword>
<feature type="transmembrane region" description="Helical" evidence="1">
    <location>
        <begin position="53"/>
        <end position="72"/>
    </location>
</feature>
<comment type="caution">
    <text evidence="2">The sequence shown here is derived from an EMBL/GenBank/DDBJ whole genome shotgun (WGS) entry which is preliminary data.</text>
</comment>
<sequence length="140" mass="15822">MNINKKVVTTGLLAGVVVLVASLALNWLWGFLFPGVAAEYTNTALFRPFTDPLMSYIFVHPFVLGLILAWVWDKTKGLFKERDVFWRCCQFASAYWLVTIPGMLISYSSFQVSFTMIFTWSISILVQAIVAGLVFVKKNP</sequence>
<dbReference type="EMBL" id="LBWA01000014">
    <property type="protein sequence ID" value="KKQ97297.1"/>
    <property type="molecule type" value="Genomic_DNA"/>
</dbReference>
<feature type="transmembrane region" description="Helical" evidence="1">
    <location>
        <begin position="84"/>
        <end position="105"/>
    </location>
</feature>
<dbReference type="Proteomes" id="UP000034325">
    <property type="component" value="Unassembled WGS sequence"/>
</dbReference>
<accession>A0A0G0M1X4</accession>
<evidence type="ECO:0000313" key="2">
    <source>
        <dbReference type="EMBL" id="KKQ97297.1"/>
    </source>
</evidence>
<keyword evidence="1" id="KW-0812">Transmembrane</keyword>
<reference evidence="2 3" key="1">
    <citation type="journal article" date="2015" name="Nature">
        <title>rRNA introns, odd ribosomes, and small enigmatic genomes across a large radiation of phyla.</title>
        <authorList>
            <person name="Brown C.T."/>
            <person name="Hug L.A."/>
            <person name="Thomas B.C."/>
            <person name="Sharon I."/>
            <person name="Castelle C.J."/>
            <person name="Singh A."/>
            <person name="Wilkins M.J."/>
            <person name="Williams K.H."/>
            <person name="Banfield J.F."/>
        </authorList>
    </citation>
    <scope>NUCLEOTIDE SEQUENCE [LARGE SCALE GENOMIC DNA]</scope>
</reference>
<proteinExistence type="predicted"/>
<organism evidence="2 3">
    <name type="scientific">Candidatus Woesebacteria bacterium GW2011_GWA1_39_12</name>
    <dbReference type="NCBI Taxonomy" id="1618549"/>
    <lineage>
        <taxon>Bacteria</taxon>
        <taxon>Candidatus Woeseibacteriota</taxon>
    </lineage>
</organism>
<protein>
    <recommendedName>
        <fullName evidence="4">DUF1761 domain-containing protein</fullName>
    </recommendedName>
</protein>
<dbReference type="AlphaFoldDB" id="A0A0G0M1X4"/>
<feature type="transmembrane region" description="Helical" evidence="1">
    <location>
        <begin position="117"/>
        <end position="136"/>
    </location>
</feature>
<gene>
    <name evidence="2" type="ORF">UT23_C0014G0033</name>
</gene>
<evidence type="ECO:0008006" key="4">
    <source>
        <dbReference type="Google" id="ProtNLM"/>
    </source>
</evidence>
<keyword evidence="1" id="KW-0472">Membrane</keyword>
<name>A0A0G0M1X4_9BACT</name>
<evidence type="ECO:0000313" key="3">
    <source>
        <dbReference type="Proteomes" id="UP000034325"/>
    </source>
</evidence>